<proteinExistence type="predicted"/>
<keyword evidence="3" id="KW-1185">Reference proteome</keyword>
<accession>A0A4Y8M215</accession>
<dbReference type="OrthoDB" id="2363646at2"/>
<dbReference type="InterPro" id="IPR011009">
    <property type="entry name" value="Kinase-like_dom_sf"/>
</dbReference>
<name>A0A4Y8M215_9BACL</name>
<protein>
    <recommendedName>
        <fullName evidence="1">Aminoglycoside phosphotransferase domain-containing protein</fullName>
    </recommendedName>
</protein>
<evidence type="ECO:0000313" key="3">
    <source>
        <dbReference type="Proteomes" id="UP000297900"/>
    </source>
</evidence>
<evidence type="ECO:0000259" key="1">
    <source>
        <dbReference type="Pfam" id="PF01636"/>
    </source>
</evidence>
<dbReference type="AlphaFoldDB" id="A0A4Y8M215"/>
<reference evidence="2 3" key="1">
    <citation type="submission" date="2019-03" db="EMBL/GenBank/DDBJ databases">
        <title>Cohnella endophytica sp. nov., a novel endophytic bacterium isolated from bark of Sonneratia apetala.</title>
        <authorList>
            <person name="Tuo L."/>
        </authorList>
    </citation>
    <scope>NUCLEOTIDE SEQUENCE [LARGE SCALE GENOMIC DNA]</scope>
    <source>
        <strain evidence="2 3">CCTCC AB 208254</strain>
    </source>
</reference>
<dbReference type="Gene3D" id="3.90.1200.10">
    <property type="match status" value="1"/>
</dbReference>
<evidence type="ECO:0000313" key="2">
    <source>
        <dbReference type="EMBL" id="TFE25954.1"/>
    </source>
</evidence>
<feature type="domain" description="Aminoglycoside phosphotransferase" evidence="1">
    <location>
        <begin position="129"/>
        <end position="240"/>
    </location>
</feature>
<dbReference type="SUPFAM" id="SSF56112">
    <property type="entry name" value="Protein kinase-like (PK-like)"/>
    <property type="match status" value="1"/>
</dbReference>
<dbReference type="InterPro" id="IPR002575">
    <property type="entry name" value="Aminoglycoside_PTrfase"/>
</dbReference>
<comment type="caution">
    <text evidence="2">The sequence shown here is derived from an EMBL/GenBank/DDBJ whole genome shotgun (WGS) entry which is preliminary data.</text>
</comment>
<dbReference type="EMBL" id="SOMN01000016">
    <property type="protein sequence ID" value="TFE25954.1"/>
    <property type="molecule type" value="Genomic_DNA"/>
</dbReference>
<gene>
    <name evidence="2" type="ORF">E2980_12350</name>
</gene>
<dbReference type="Pfam" id="PF01636">
    <property type="entry name" value="APH"/>
    <property type="match status" value="1"/>
</dbReference>
<dbReference type="RefSeq" id="WP_135152498.1">
    <property type="nucleotide sequence ID" value="NZ_SOMN01000016.1"/>
</dbReference>
<organism evidence="2 3">
    <name type="scientific">Cohnella luojiensis</name>
    <dbReference type="NCBI Taxonomy" id="652876"/>
    <lineage>
        <taxon>Bacteria</taxon>
        <taxon>Bacillati</taxon>
        <taxon>Bacillota</taxon>
        <taxon>Bacilli</taxon>
        <taxon>Bacillales</taxon>
        <taxon>Paenibacillaceae</taxon>
        <taxon>Cohnella</taxon>
    </lineage>
</organism>
<dbReference type="Proteomes" id="UP000297900">
    <property type="component" value="Unassembled WGS sequence"/>
</dbReference>
<sequence>MLNQTDVNVIVNELSARRIIGNADQIVNNRNGTTEGLVYTIWSDGEPRYVLKRERTDNLVVVENLLATYRDSALFPKLLYFAPDKTFIVYSYITGETHHNRGSKIDWLSLLVTELLNRYVIYQETDGWGRLEWPVHSWREFNERSLEGARENIGSRLPADNYETMKSLIEKISQVDESDGRYLLHGDMGVHNFVFHGNKLKGVIDPSPMAGPVLYDFTYAFCSSPDDLTVETLFEAYALFRHEQVDRSRLIEEVVFQLYCRISICIQHHPHDLEGYLKAWNYWKALISKK</sequence>